<protein>
    <submittedName>
        <fullName evidence="2">DUF3169 family protein</fullName>
    </submittedName>
</protein>
<gene>
    <name evidence="2" type="ORF">QOZ84_02010</name>
</gene>
<dbReference type="EMBL" id="JASKYM010000001">
    <property type="protein sequence ID" value="MDK2562308.1"/>
    <property type="molecule type" value="Genomic_DNA"/>
</dbReference>
<keyword evidence="1" id="KW-0472">Membrane</keyword>
<reference evidence="2 3" key="1">
    <citation type="submission" date="2023-05" db="EMBL/GenBank/DDBJ databases">
        <title>Rombocin, a short stable natural nisin variant, displays selective antimicrobial activity against Listeria monocytogenes and employs dual mode of action to kill target bacterial strains.</title>
        <authorList>
            <person name="Wambui J."/>
            <person name="Stephan R."/>
            <person name="Kuipers O.P."/>
        </authorList>
    </citation>
    <scope>NUCLEOTIDE SEQUENCE [LARGE SCALE GENOMIC DNA]</scope>
    <source>
        <strain evidence="2 3">RC002</strain>
    </source>
</reference>
<name>A0ABT7E5U9_9FIRM</name>
<keyword evidence="3" id="KW-1185">Reference proteome</keyword>
<organism evidence="2 3">
    <name type="scientific">Romboutsia sedimentorum</name>
    <dbReference type="NCBI Taxonomy" id="1368474"/>
    <lineage>
        <taxon>Bacteria</taxon>
        <taxon>Bacillati</taxon>
        <taxon>Bacillota</taxon>
        <taxon>Clostridia</taxon>
        <taxon>Peptostreptococcales</taxon>
        <taxon>Peptostreptococcaceae</taxon>
        <taxon>Romboutsia</taxon>
    </lineage>
</organism>
<proteinExistence type="predicted"/>
<feature type="transmembrane region" description="Helical" evidence="1">
    <location>
        <begin position="20"/>
        <end position="39"/>
    </location>
</feature>
<sequence length="264" mass="30185">MNKSRVDEIKKEDKKAFKGFVIMLVIALIAEKILFAMFGNLKQAFGESVPSLLINTLEVITPFASLVLSILVTIVSKIVYTNSKKEYDLWKQTNEDDDTIDKIEEKLSYLIFLISVNIIFGFFFLGIASMLLPFDDVNGNPSIIKYLCFSIGTILFITSYILIQKKVINLQKEINPLLKGSVYDMNFSKKWLDSCDESIKLGIYKSSYKAYKSVSTTCLILFLFCVVGHDLWDFGIMPMVIVIIIWLVQTISYYIESIKYSKVK</sequence>
<evidence type="ECO:0000313" key="2">
    <source>
        <dbReference type="EMBL" id="MDK2562308.1"/>
    </source>
</evidence>
<feature type="transmembrane region" description="Helical" evidence="1">
    <location>
        <begin position="59"/>
        <end position="80"/>
    </location>
</feature>
<feature type="transmembrane region" description="Helical" evidence="1">
    <location>
        <begin position="235"/>
        <end position="255"/>
    </location>
</feature>
<accession>A0ABT7E5U9</accession>
<feature type="transmembrane region" description="Helical" evidence="1">
    <location>
        <begin position="109"/>
        <end position="131"/>
    </location>
</feature>
<keyword evidence="1" id="KW-1133">Transmembrane helix</keyword>
<feature type="transmembrane region" description="Helical" evidence="1">
    <location>
        <begin position="210"/>
        <end position="229"/>
    </location>
</feature>
<dbReference type="Proteomes" id="UP001301012">
    <property type="component" value="Unassembled WGS sequence"/>
</dbReference>
<feature type="transmembrane region" description="Helical" evidence="1">
    <location>
        <begin position="143"/>
        <end position="163"/>
    </location>
</feature>
<dbReference type="RefSeq" id="WP_284131289.1">
    <property type="nucleotide sequence ID" value="NZ_JASKYM010000001.1"/>
</dbReference>
<evidence type="ECO:0000256" key="1">
    <source>
        <dbReference type="SAM" id="Phobius"/>
    </source>
</evidence>
<comment type="caution">
    <text evidence="2">The sequence shown here is derived from an EMBL/GenBank/DDBJ whole genome shotgun (WGS) entry which is preliminary data.</text>
</comment>
<keyword evidence="1" id="KW-0812">Transmembrane</keyword>
<evidence type="ECO:0000313" key="3">
    <source>
        <dbReference type="Proteomes" id="UP001301012"/>
    </source>
</evidence>